<dbReference type="PANTHER" id="PTHR36435">
    <property type="entry name" value="SLR1288 PROTEIN"/>
    <property type="match status" value="1"/>
</dbReference>
<feature type="domain" description="CAAX prenyl protease 2/Lysostaphin resistance protein A-like" evidence="2">
    <location>
        <begin position="55"/>
        <end position="141"/>
    </location>
</feature>
<keyword evidence="1" id="KW-1133">Transmembrane helix</keyword>
<name>A0ABX8GSK0_9BACT</name>
<dbReference type="InterPro" id="IPR003675">
    <property type="entry name" value="Rce1/LyrA-like_dom"/>
</dbReference>
<keyword evidence="3" id="KW-0645">Protease</keyword>
<dbReference type="EMBL" id="CP076128">
    <property type="protein sequence ID" value="QWG06278.1"/>
    <property type="molecule type" value="Genomic_DNA"/>
</dbReference>
<keyword evidence="3" id="KW-0378">Hydrolase</keyword>
<evidence type="ECO:0000313" key="4">
    <source>
        <dbReference type="Proteomes" id="UP000682802"/>
    </source>
</evidence>
<dbReference type="PANTHER" id="PTHR36435:SF1">
    <property type="entry name" value="CAAX AMINO TERMINAL PROTEASE FAMILY PROTEIN"/>
    <property type="match status" value="1"/>
</dbReference>
<organism evidence="3 4">
    <name type="scientific">Flammeovirga kamogawensis</name>
    <dbReference type="NCBI Taxonomy" id="373891"/>
    <lineage>
        <taxon>Bacteria</taxon>
        <taxon>Pseudomonadati</taxon>
        <taxon>Bacteroidota</taxon>
        <taxon>Cytophagia</taxon>
        <taxon>Cytophagales</taxon>
        <taxon>Flammeovirgaceae</taxon>
        <taxon>Flammeovirga</taxon>
    </lineage>
</organism>
<keyword evidence="4" id="KW-1185">Reference proteome</keyword>
<keyword evidence="1" id="KW-0812">Transmembrane</keyword>
<dbReference type="GO" id="GO:0008237">
    <property type="term" value="F:metallopeptidase activity"/>
    <property type="evidence" value="ECO:0007669"/>
    <property type="project" value="UniProtKB-KW"/>
</dbReference>
<accession>A0ABX8GSK0</accession>
<reference evidence="3 4" key="1">
    <citation type="submission" date="2021-05" db="EMBL/GenBank/DDBJ databases">
        <title>Comparative genomic studies on the polysaccharide-degrading batcterial strains of the Flammeovirga genus.</title>
        <authorList>
            <person name="Zewei F."/>
            <person name="Zheng Z."/>
            <person name="Yu L."/>
            <person name="Ruyue G."/>
            <person name="Yanhong M."/>
            <person name="Yuanyuan C."/>
            <person name="Jingyan G."/>
            <person name="Wenjun H."/>
        </authorList>
    </citation>
    <scope>NUCLEOTIDE SEQUENCE [LARGE SCALE GENOMIC DNA]</scope>
    <source>
        <strain evidence="3 4">YS10</strain>
    </source>
</reference>
<dbReference type="InterPro" id="IPR052710">
    <property type="entry name" value="CAAX_protease"/>
</dbReference>
<feature type="transmembrane region" description="Helical" evidence="1">
    <location>
        <begin position="154"/>
        <end position="174"/>
    </location>
</feature>
<keyword evidence="1" id="KW-0472">Membrane</keyword>
<gene>
    <name evidence="3" type="ORF">KM029_13145</name>
</gene>
<dbReference type="Pfam" id="PF02517">
    <property type="entry name" value="Rce1-like"/>
    <property type="match status" value="1"/>
</dbReference>
<feature type="transmembrane region" description="Helical" evidence="1">
    <location>
        <begin position="21"/>
        <end position="41"/>
    </location>
</feature>
<evidence type="ECO:0000313" key="3">
    <source>
        <dbReference type="EMBL" id="QWG06278.1"/>
    </source>
</evidence>
<feature type="transmembrane region" description="Helical" evidence="1">
    <location>
        <begin position="85"/>
        <end position="103"/>
    </location>
</feature>
<feature type="transmembrane region" description="Helical" evidence="1">
    <location>
        <begin position="53"/>
        <end position="73"/>
    </location>
</feature>
<sequence length="185" mass="21131">MISILFNYQISFSINIPKNSNVLLLSLFIISFQIGIHFPLIEFTQDISTNYEFSPLHLIGALILAPIFEEYIFRGIILNGLLSKFSNFWAIVITNVIFCIIHLSVNQFFGALFLGIFISLVFIKNKSLGTCIYLHFLSNTIAFLHYYLNINYSISILINGLFAIIFFTIIAMNIKSLFTNDETTC</sequence>
<dbReference type="Proteomes" id="UP000682802">
    <property type="component" value="Chromosome 1"/>
</dbReference>
<protein>
    <submittedName>
        <fullName evidence="3">CPBP family intramembrane metalloprotease</fullName>
    </submittedName>
</protein>
<evidence type="ECO:0000259" key="2">
    <source>
        <dbReference type="Pfam" id="PF02517"/>
    </source>
</evidence>
<evidence type="ECO:0000256" key="1">
    <source>
        <dbReference type="SAM" id="Phobius"/>
    </source>
</evidence>
<keyword evidence="3" id="KW-0482">Metalloprotease</keyword>
<proteinExistence type="predicted"/>